<proteinExistence type="predicted"/>
<evidence type="ECO:0000313" key="2">
    <source>
        <dbReference type="Proteomes" id="UP000886501"/>
    </source>
</evidence>
<evidence type="ECO:0000313" key="1">
    <source>
        <dbReference type="EMBL" id="KAF9645002.1"/>
    </source>
</evidence>
<accession>A0ACB6Z647</accession>
<dbReference type="EMBL" id="MU118109">
    <property type="protein sequence ID" value="KAF9645002.1"/>
    <property type="molecule type" value="Genomic_DNA"/>
</dbReference>
<reference evidence="1" key="1">
    <citation type="submission" date="2019-10" db="EMBL/GenBank/DDBJ databases">
        <authorList>
            <consortium name="DOE Joint Genome Institute"/>
            <person name="Kuo A."/>
            <person name="Miyauchi S."/>
            <person name="Kiss E."/>
            <person name="Drula E."/>
            <person name="Kohler A."/>
            <person name="Sanchez-Garcia M."/>
            <person name="Andreopoulos B."/>
            <person name="Barry K.W."/>
            <person name="Bonito G."/>
            <person name="Buee M."/>
            <person name="Carver A."/>
            <person name="Chen C."/>
            <person name="Cichocki N."/>
            <person name="Clum A."/>
            <person name="Culley D."/>
            <person name="Crous P.W."/>
            <person name="Fauchery L."/>
            <person name="Girlanda M."/>
            <person name="Hayes R."/>
            <person name="Keri Z."/>
            <person name="Labutti K."/>
            <person name="Lipzen A."/>
            <person name="Lombard V."/>
            <person name="Magnuson J."/>
            <person name="Maillard F."/>
            <person name="Morin E."/>
            <person name="Murat C."/>
            <person name="Nolan M."/>
            <person name="Ohm R."/>
            <person name="Pangilinan J."/>
            <person name="Pereira M."/>
            <person name="Perotto S."/>
            <person name="Peter M."/>
            <person name="Riley R."/>
            <person name="Sitrit Y."/>
            <person name="Stielow B."/>
            <person name="Szollosi G."/>
            <person name="Zifcakova L."/>
            <person name="Stursova M."/>
            <person name="Spatafora J.W."/>
            <person name="Tedersoo L."/>
            <person name="Vaario L.-M."/>
            <person name="Yamada A."/>
            <person name="Yan M."/>
            <person name="Wang P."/>
            <person name="Xu J."/>
            <person name="Bruns T."/>
            <person name="Baldrian P."/>
            <person name="Vilgalys R."/>
            <person name="Henrissat B."/>
            <person name="Grigoriev I.V."/>
            <person name="Hibbett D."/>
            <person name="Nagy L.G."/>
            <person name="Martin F.M."/>
        </authorList>
    </citation>
    <scope>NUCLEOTIDE SEQUENCE</scope>
    <source>
        <strain evidence="1">P2</strain>
    </source>
</reference>
<organism evidence="1 2">
    <name type="scientific">Thelephora ganbajun</name>
    <name type="common">Ganba fungus</name>
    <dbReference type="NCBI Taxonomy" id="370292"/>
    <lineage>
        <taxon>Eukaryota</taxon>
        <taxon>Fungi</taxon>
        <taxon>Dikarya</taxon>
        <taxon>Basidiomycota</taxon>
        <taxon>Agaricomycotina</taxon>
        <taxon>Agaricomycetes</taxon>
        <taxon>Thelephorales</taxon>
        <taxon>Thelephoraceae</taxon>
        <taxon>Thelephora</taxon>
    </lineage>
</organism>
<dbReference type="Proteomes" id="UP000886501">
    <property type="component" value="Unassembled WGS sequence"/>
</dbReference>
<name>A0ACB6Z647_THEGA</name>
<reference evidence="1" key="2">
    <citation type="journal article" date="2020" name="Nat. Commun.">
        <title>Large-scale genome sequencing of mycorrhizal fungi provides insights into the early evolution of symbiotic traits.</title>
        <authorList>
            <person name="Miyauchi S."/>
            <person name="Kiss E."/>
            <person name="Kuo A."/>
            <person name="Drula E."/>
            <person name="Kohler A."/>
            <person name="Sanchez-Garcia M."/>
            <person name="Morin E."/>
            <person name="Andreopoulos B."/>
            <person name="Barry K.W."/>
            <person name="Bonito G."/>
            <person name="Buee M."/>
            <person name="Carver A."/>
            <person name="Chen C."/>
            <person name="Cichocki N."/>
            <person name="Clum A."/>
            <person name="Culley D."/>
            <person name="Crous P.W."/>
            <person name="Fauchery L."/>
            <person name="Girlanda M."/>
            <person name="Hayes R.D."/>
            <person name="Keri Z."/>
            <person name="LaButti K."/>
            <person name="Lipzen A."/>
            <person name="Lombard V."/>
            <person name="Magnuson J."/>
            <person name="Maillard F."/>
            <person name="Murat C."/>
            <person name="Nolan M."/>
            <person name="Ohm R.A."/>
            <person name="Pangilinan J."/>
            <person name="Pereira M.F."/>
            <person name="Perotto S."/>
            <person name="Peter M."/>
            <person name="Pfister S."/>
            <person name="Riley R."/>
            <person name="Sitrit Y."/>
            <person name="Stielow J.B."/>
            <person name="Szollosi G."/>
            <person name="Zifcakova L."/>
            <person name="Stursova M."/>
            <person name="Spatafora J.W."/>
            <person name="Tedersoo L."/>
            <person name="Vaario L.M."/>
            <person name="Yamada A."/>
            <person name="Yan M."/>
            <person name="Wang P."/>
            <person name="Xu J."/>
            <person name="Bruns T."/>
            <person name="Baldrian P."/>
            <person name="Vilgalys R."/>
            <person name="Dunand C."/>
            <person name="Henrissat B."/>
            <person name="Grigoriev I.V."/>
            <person name="Hibbett D."/>
            <person name="Nagy L.G."/>
            <person name="Martin F.M."/>
        </authorList>
    </citation>
    <scope>NUCLEOTIDE SEQUENCE</scope>
    <source>
        <strain evidence="1">P2</strain>
    </source>
</reference>
<gene>
    <name evidence="1" type="ORF">BDM02DRAFT_3131398</name>
</gene>
<comment type="caution">
    <text evidence="1">The sequence shown here is derived from an EMBL/GenBank/DDBJ whole genome shotgun (WGS) entry which is preliminary data.</text>
</comment>
<protein>
    <submittedName>
        <fullName evidence="1">Uncharacterized protein</fullName>
    </submittedName>
</protein>
<sequence length="509" mass="56106">MDTNPQRQRGRDDALAMLNAAIEVTYLAEKASNVTPAKAVFGSVGFILTMIRDTMVNKQDYVELGLYCADICRALDRGTNGRRLGELSQSLVQAISQLTTTVGEIQKNVIKQSGRNAVVRAIRTNSDMKMIATWKSDLGRILLIFNAELAVGIYMAVTDVRYDVSRIREEIGDGVRSARARSATLNTIGSTVLPLHSITPGELPPPSPRACFGRDELIEKIVGHAQNLTPIALIGAGGIGKTSIALTVLHDDRVKKRFGDNRRFIRCDQFPASHVHLLNRLSTVIGADIENPKDLTALRPSLSSKEMLLVLDNAESILDPHGANAKEIYGVVEELSRIDNVCLCITSRISTIPPGFKTLEIPTLSMDAAHDAFYRIYEQGERSDSVDNILQRLDFHPLSVTLLATIAHHSKWSADRLSREWDTHHTRVLQTDHNGSLAATIELSLASPTFRKLGRNARDLLDVIAFFPQGVDENLDWLFPTISDKKSIFDKLCALSLTYRSNGFVVGLG</sequence>
<keyword evidence="2" id="KW-1185">Reference proteome</keyword>